<evidence type="ECO:0000256" key="8">
    <source>
        <dbReference type="SAM" id="Phobius"/>
    </source>
</evidence>
<dbReference type="InterPro" id="IPR020846">
    <property type="entry name" value="MFS_dom"/>
</dbReference>
<proteinExistence type="predicted"/>
<organism evidence="10 11">
    <name type="scientific">Corynebacterium argentoratense DSM 44202</name>
    <dbReference type="NCBI Taxonomy" id="1348662"/>
    <lineage>
        <taxon>Bacteria</taxon>
        <taxon>Bacillati</taxon>
        <taxon>Actinomycetota</taxon>
        <taxon>Actinomycetes</taxon>
        <taxon>Mycobacteriales</taxon>
        <taxon>Corynebacteriaceae</taxon>
        <taxon>Corynebacterium</taxon>
    </lineage>
</organism>
<feature type="transmembrane region" description="Helical" evidence="8">
    <location>
        <begin position="193"/>
        <end position="212"/>
    </location>
</feature>
<keyword evidence="3" id="KW-1003">Cell membrane</keyword>
<evidence type="ECO:0000256" key="1">
    <source>
        <dbReference type="ARBA" id="ARBA00004651"/>
    </source>
</evidence>
<evidence type="ECO:0000256" key="6">
    <source>
        <dbReference type="ARBA" id="ARBA00022989"/>
    </source>
</evidence>
<dbReference type="PANTHER" id="PTHR43528:SF1">
    <property type="entry name" value="ALPHA-KETOGLUTARATE PERMEASE"/>
    <property type="match status" value="1"/>
</dbReference>
<dbReference type="Gene3D" id="1.20.1250.20">
    <property type="entry name" value="MFS general substrate transporter like domains"/>
    <property type="match status" value="2"/>
</dbReference>
<dbReference type="PROSITE" id="PS00217">
    <property type="entry name" value="SUGAR_TRANSPORT_2"/>
    <property type="match status" value="1"/>
</dbReference>
<feature type="transmembrane region" description="Helical" evidence="8">
    <location>
        <begin position="314"/>
        <end position="332"/>
    </location>
</feature>
<dbReference type="RefSeq" id="WP_020975922.1">
    <property type="nucleotide sequence ID" value="NC_022198.1"/>
</dbReference>
<keyword evidence="4 8" id="KW-0812">Transmembrane</keyword>
<reference evidence="10 11" key="1">
    <citation type="journal article" date="2013" name="Genome Announc.">
        <title>Whole-Genome Sequence of the Clinical Strain Corynebacterium argentoratense DSM 44202, Isolated from a Human Throat Specimen.</title>
        <authorList>
            <person name="Bomholt C."/>
            <person name="Glaub A."/>
            <person name="Gravermann K."/>
            <person name="Albersmeier A."/>
            <person name="Brinkrolf K."/>
            <person name="Ruckert C."/>
            <person name="Tauch A."/>
        </authorList>
    </citation>
    <scope>NUCLEOTIDE SEQUENCE [LARGE SCALE GENOMIC DNA]</scope>
    <source>
        <strain evidence="10">DSM 44202</strain>
    </source>
</reference>
<dbReference type="PROSITE" id="PS50850">
    <property type="entry name" value="MFS"/>
    <property type="match status" value="1"/>
</dbReference>
<dbReference type="EMBL" id="CP006365">
    <property type="protein sequence ID" value="AGU14771.1"/>
    <property type="molecule type" value="Genomic_DNA"/>
</dbReference>
<keyword evidence="5" id="KW-0769">Symport</keyword>
<keyword evidence="6 8" id="KW-1133">Transmembrane helix</keyword>
<dbReference type="GO" id="GO:0005886">
    <property type="term" value="C:plasma membrane"/>
    <property type="evidence" value="ECO:0007669"/>
    <property type="project" value="UniProtKB-SubCell"/>
</dbReference>
<evidence type="ECO:0000256" key="4">
    <source>
        <dbReference type="ARBA" id="ARBA00022692"/>
    </source>
</evidence>
<dbReference type="InterPro" id="IPR005828">
    <property type="entry name" value="MFS_sugar_transport-like"/>
</dbReference>
<dbReference type="PANTHER" id="PTHR43528">
    <property type="entry name" value="ALPHA-KETOGLUTARATE PERMEASE"/>
    <property type="match status" value="1"/>
</dbReference>
<dbReference type="InterPro" id="IPR036259">
    <property type="entry name" value="MFS_trans_sf"/>
</dbReference>
<dbReference type="SUPFAM" id="SSF103473">
    <property type="entry name" value="MFS general substrate transporter"/>
    <property type="match status" value="1"/>
</dbReference>
<evidence type="ECO:0000256" key="3">
    <source>
        <dbReference type="ARBA" id="ARBA00022475"/>
    </source>
</evidence>
<feature type="transmembrane region" description="Helical" evidence="8">
    <location>
        <begin position="64"/>
        <end position="85"/>
    </location>
</feature>
<feature type="transmembrane region" description="Helical" evidence="8">
    <location>
        <begin position="116"/>
        <end position="137"/>
    </location>
</feature>
<feature type="transmembrane region" description="Helical" evidence="8">
    <location>
        <begin position="377"/>
        <end position="398"/>
    </location>
</feature>
<feature type="transmembrane region" description="Helical" evidence="8">
    <location>
        <begin position="404"/>
        <end position="422"/>
    </location>
</feature>
<dbReference type="KEGG" id="caz:CARG_03095"/>
<evidence type="ECO:0000256" key="7">
    <source>
        <dbReference type="ARBA" id="ARBA00023136"/>
    </source>
</evidence>
<feature type="transmembrane region" description="Helical" evidence="8">
    <location>
        <begin position="247"/>
        <end position="265"/>
    </location>
</feature>
<evidence type="ECO:0000256" key="5">
    <source>
        <dbReference type="ARBA" id="ARBA00022847"/>
    </source>
</evidence>
<dbReference type="GO" id="GO:0015293">
    <property type="term" value="F:symporter activity"/>
    <property type="evidence" value="ECO:0007669"/>
    <property type="project" value="UniProtKB-KW"/>
</dbReference>
<protein>
    <recommendedName>
        <fullName evidence="9">Major facilitator superfamily (MFS) profile domain-containing protein</fullName>
    </recommendedName>
</protein>
<accession>U3GXK9</accession>
<dbReference type="Pfam" id="PF00083">
    <property type="entry name" value="Sugar_tr"/>
    <property type="match status" value="1"/>
</dbReference>
<dbReference type="Proteomes" id="UP000016943">
    <property type="component" value="Chromosome"/>
</dbReference>
<dbReference type="STRING" id="1348662.CARG_03095"/>
<evidence type="ECO:0000313" key="11">
    <source>
        <dbReference type="Proteomes" id="UP000016943"/>
    </source>
</evidence>
<evidence type="ECO:0000256" key="2">
    <source>
        <dbReference type="ARBA" id="ARBA00022448"/>
    </source>
</evidence>
<name>U3GXK9_9CORY</name>
<feature type="transmembrane region" description="Helical" evidence="8">
    <location>
        <begin position="338"/>
        <end position="356"/>
    </location>
</feature>
<dbReference type="PATRIC" id="fig|1348662.3.peg.609"/>
<sequence>MSATNSAVVQIDIAKQSHAKTLFGTGVGNALEWYDWMVYGSFAVYFSTQIFNGEDTKSAFLKTMAVFAVGFVARPFGGLVFGWVGDRFGRKHSLSFAVLSASLGSLIIALCPTYEQVGWVASAILLLGRLIQGLAHGGELPAAQTYLAEHAPREHRGLWASSIYITGTFGLLFGLALGLILQNVLTDGQMNSFGWRIPFIVGAVLGLFALFMRSRMEESAVFEDYQEATAEDSREAVLRSVVKNWRTGLKVILMTSGLTVAYYIWSVTMPSIASTSFGYSANHAFTASLMGNIVFIIALPIWGWLSDKVGRKPTIIVGLLGCAVLYIPLIKLVEGGQLWQLTAAICIQLILLSGFLSHAPATYAEMFPTQQRTAGFGIPYALAIAAFGGTAGYVLTWVGDPYKFAWYSIALLVVSVITVATLPETKGKDLSVH</sequence>
<gene>
    <name evidence="10" type="ORF">CARG_03095</name>
</gene>
<dbReference type="OrthoDB" id="8953821at2"/>
<evidence type="ECO:0000259" key="9">
    <source>
        <dbReference type="PROSITE" id="PS50850"/>
    </source>
</evidence>
<keyword evidence="2" id="KW-0813">Transport</keyword>
<comment type="subcellular location">
    <subcellularLocation>
        <location evidence="1">Cell membrane</location>
        <topology evidence="1">Multi-pass membrane protein</topology>
    </subcellularLocation>
</comment>
<keyword evidence="7 8" id="KW-0472">Membrane</keyword>
<dbReference type="InterPro" id="IPR005829">
    <property type="entry name" value="Sugar_transporter_CS"/>
</dbReference>
<dbReference type="HOGENOM" id="CLU_001265_39_0_11"/>
<dbReference type="GeneID" id="78249443"/>
<evidence type="ECO:0000313" key="10">
    <source>
        <dbReference type="EMBL" id="AGU14771.1"/>
    </source>
</evidence>
<dbReference type="InterPro" id="IPR051084">
    <property type="entry name" value="H+-coupled_symporters"/>
</dbReference>
<dbReference type="AlphaFoldDB" id="U3GXK9"/>
<feature type="domain" description="Major facilitator superfamily (MFS) profile" evidence="9">
    <location>
        <begin position="21"/>
        <end position="426"/>
    </location>
</feature>
<feature type="transmembrane region" description="Helical" evidence="8">
    <location>
        <begin position="158"/>
        <end position="181"/>
    </location>
</feature>
<keyword evidence="11" id="KW-1185">Reference proteome</keyword>
<feature type="transmembrane region" description="Helical" evidence="8">
    <location>
        <begin position="285"/>
        <end position="305"/>
    </location>
</feature>
<dbReference type="eggNOG" id="COG0477">
    <property type="taxonomic scope" value="Bacteria"/>
</dbReference>
<feature type="transmembrane region" description="Helical" evidence="8">
    <location>
        <begin position="92"/>
        <end position="110"/>
    </location>
</feature>